<dbReference type="InterPro" id="IPR039422">
    <property type="entry name" value="MarR/SlyA-like"/>
</dbReference>
<organism evidence="2 3">
    <name type="scientific">Hyphococcus lacteus</name>
    <dbReference type="NCBI Taxonomy" id="3143536"/>
    <lineage>
        <taxon>Bacteria</taxon>
        <taxon>Pseudomonadati</taxon>
        <taxon>Pseudomonadota</taxon>
        <taxon>Alphaproteobacteria</taxon>
        <taxon>Parvularculales</taxon>
        <taxon>Parvularculaceae</taxon>
        <taxon>Hyphococcus</taxon>
    </lineage>
</organism>
<gene>
    <name evidence="2" type="ORF">ABFZ84_08360</name>
</gene>
<protein>
    <submittedName>
        <fullName evidence="2">MarR family transcriptional regulator</fullName>
    </submittedName>
</protein>
<dbReference type="InterPro" id="IPR036390">
    <property type="entry name" value="WH_DNA-bd_sf"/>
</dbReference>
<dbReference type="RefSeq" id="WP_369313533.1">
    <property type="nucleotide sequence ID" value="NZ_JBEHZE010000001.1"/>
</dbReference>
<dbReference type="PRINTS" id="PR00598">
    <property type="entry name" value="HTHMARR"/>
</dbReference>
<dbReference type="InterPro" id="IPR000835">
    <property type="entry name" value="HTH_MarR-typ"/>
</dbReference>
<sequence>MAERNIDEPANGRKEIILEEFAPYRIVALGHAISQRLAKAYEDENITIPEWRVLAVIAQHERVAARDVVRRTPMDKMSVSRAVTSLEHKGIVERAPDPDDRRVSAMSLSPVGRALFDRIAALALDYERRLLSVLSPEDAEIFGAALSKLETQFQLD</sequence>
<comment type="caution">
    <text evidence="2">The sequence shown here is derived from an EMBL/GenBank/DDBJ whole genome shotgun (WGS) entry which is preliminary data.</text>
</comment>
<dbReference type="SUPFAM" id="SSF46785">
    <property type="entry name" value="Winged helix' DNA-binding domain"/>
    <property type="match status" value="1"/>
</dbReference>
<dbReference type="PANTHER" id="PTHR33164">
    <property type="entry name" value="TRANSCRIPTIONAL REGULATOR, MARR FAMILY"/>
    <property type="match status" value="1"/>
</dbReference>
<feature type="domain" description="HTH marR-type" evidence="1">
    <location>
        <begin position="1"/>
        <end position="151"/>
    </location>
</feature>
<keyword evidence="3" id="KW-1185">Reference proteome</keyword>
<dbReference type="SMART" id="SM00347">
    <property type="entry name" value="HTH_MARR"/>
    <property type="match status" value="1"/>
</dbReference>
<dbReference type="Proteomes" id="UP001560685">
    <property type="component" value="Unassembled WGS sequence"/>
</dbReference>
<accession>A0ABV3Z435</accession>
<dbReference type="PROSITE" id="PS50995">
    <property type="entry name" value="HTH_MARR_2"/>
    <property type="match status" value="1"/>
</dbReference>
<proteinExistence type="predicted"/>
<dbReference type="PANTHER" id="PTHR33164:SF43">
    <property type="entry name" value="HTH-TYPE TRANSCRIPTIONAL REPRESSOR YETL"/>
    <property type="match status" value="1"/>
</dbReference>
<dbReference type="Gene3D" id="1.10.10.10">
    <property type="entry name" value="Winged helix-like DNA-binding domain superfamily/Winged helix DNA-binding domain"/>
    <property type="match status" value="1"/>
</dbReference>
<dbReference type="EMBL" id="JBEHZE010000001">
    <property type="protein sequence ID" value="MEX6633561.1"/>
    <property type="molecule type" value="Genomic_DNA"/>
</dbReference>
<reference evidence="2 3" key="1">
    <citation type="submission" date="2024-05" db="EMBL/GenBank/DDBJ databases">
        <title>Three bacterial strains, DH-69, EH-24, and ECK-19 isolated from coastal sediments.</title>
        <authorList>
            <person name="Ye Y.-Q."/>
            <person name="Du Z.-J."/>
        </authorList>
    </citation>
    <scope>NUCLEOTIDE SEQUENCE [LARGE SCALE GENOMIC DNA]</scope>
    <source>
        <strain evidence="2 3">ECK-19</strain>
    </source>
</reference>
<name>A0ABV3Z435_9PROT</name>
<evidence type="ECO:0000313" key="3">
    <source>
        <dbReference type="Proteomes" id="UP001560685"/>
    </source>
</evidence>
<dbReference type="Pfam" id="PF12802">
    <property type="entry name" value="MarR_2"/>
    <property type="match status" value="1"/>
</dbReference>
<dbReference type="InterPro" id="IPR036388">
    <property type="entry name" value="WH-like_DNA-bd_sf"/>
</dbReference>
<evidence type="ECO:0000313" key="2">
    <source>
        <dbReference type="EMBL" id="MEX6633561.1"/>
    </source>
</evidence>
<evidence type="ECO:0000259" key="1">
    <source>
        <dbReference type="PROSITE" id="PS50995"/>
    </source>
</evidence>